<keyword evidence="3" id="KW-0004">4Fe-4S</keyword>
<dbReference type="Pfam" id="PF01938">
    <property type="entry name" value="TRAM"/>
    <property type="match status" value="1"/>
</dbReference>
<evidence type="ECO:0000313" key="13">
    <source>
        <dbReference type="EMBL" id="MBK3516395.1"/>
    </source>
</evidence>
<evidence type="ECO:0000256" key="5">
    <source>
        <dbReference type="ARBA" id="ARBA00022691"/>
    </source>
</evidence>
<feature type="domain" description="TRAM" evidence="10">
    <location>
        <begin position="378"/>
        <end position="441"/>
    </location>
</feature>
<evidence type="ECO:0000256" key="7">
    <source>
        <dbReference type="ARBA" id="ARBA00023004"/>
    </source>
</evidence>
<evidence type="ECO:0000259" key="12">
    <source>
        <dbReference type="PROSITE" id="PS51918"/>
    </source>
</evidence>
<feature type="domain" description="MTTase N-terminal" evidence="11">
    <location>
        <begin position="1"/>
        <end position="113"/>
    </location>
</feature>
<dbReference type="Pfam" id="PF04055">
    <property type="entry name" value="Radical_SAM"/>
    <property type="match status" value="1"/>
</dbReference>
<dbReference type="CDD" id="cd01335">
    <property type="entry name" value="Radical_SAM"/>
    <property type="match status" value="1"/>
</dbReference>
<dbReference type="SUPFAM" id="SSF102114">
    <property type="entry name" value="Radical SAM enzymes"/>
    <property type="match status" value="1"/>
</dbReference>
<dbReference type="Gene3D" id="3.80.30.20">
    <property type="entry name" value="tm_1862 like domain"/>
    <property type="match status" value="1"/>
</dbReference>
<dbReference type="Gene3D" id="3.40.50.12160">
    <property type="entry name" value="Methylthiotransferase, N-terminal domain"/>
    <property type="match status" value="1"/>
</dbReference>
<dbReference type="InterPro" id="IPR013848">
    <property type="entry name" value="Methylthiotransferase_N"/>
</dbReference>
<keyword evidence="4 13" id="KW-0808">Transferase</keyword>
<dbReference type="NCBIfam" id="TIGR01574">
    <property type="entry name" value="miaB-methiolase"/>
    <property type="match status" value="1"/>
</dbReference>
<protein>
    <recommendedName>
        <fullName evidence="9">tRNA-2-methylthio-N(6)-dimethylallyladenosine synthase</fullName>
        <ecNumber evidence="9">2.8.4.3</ecNumber>
    </recommendedName>
</protein>
<evidence type="ECO:0000313" key="14">
    <source>
        <dbReference type="Proteomes" id="UP000605676"/>
    </source>
</evidence>
<dbReference type="Pfam" id="PF00919">
    <property type="entry name" value="UPF0004"/>
    <property type="match status" value="1"/>
</dbReference>
<feature type="domain" description="Radical SAM core" evidence="12">
    <location>
        <begin position="140"/>
        <end position="375"/>
    </location>
</feature>
<dbReference type="InterPro" id="IPR058240">
    <property type="entry name" value="rSAM_sf"/>
</dbReference>
<dbReference type="PROSITE" id="PS51918">
    <property type="entry name" value="RADICAL_SAM"/>
    <property type="match status" value="1"/>
</dbReference>
<keyword evidence="7" id="KW-0408">Iron</keyword>
<dbReference type="InterPro" id="IPR002792">
    <property type="entry name" value="TRAM_dom"/>
</dbReference>
<gene>
    <name evidence="13" type="primary">miaB</name>
    <name evidence="13" type="ORF">JIV24_03515</name>
</gene>
<proteinExistence type="predicted"/>
<evidence type="ECO:0000256" key="8">
    <source>
        <dbReference type="ARBA" id="ARBA00023014"/>
    </source>
</evidence>
<dbReference type="GO" id="GO:0035597">
    <property type="term" value="F:tRNA-2-methylthio-N(6)-dimethylallyladenosine(37) synthase activity"/>
    <property type="evidence" value="ECO:0007669"/>
    <property type="project" value="UniProtKB-EC"/>
</dbReference>
<comment type="function">
    <text evidence="2">Catalyzes the methylthiolation of N6-(dimethylallyl)adenosine (i(6)A), leading to the formation of 2-methylthio-N6-(dimethylallyl)adenosine (ms(2)i(6)A) at position 37 in tRNAs that read codons beginning with uridine.</text>
</comment>
<dbReference type="EC" id="2.8.4.3" evidence="9"/>
<keyword evidence="5" id="KW-0949">S-adenosyl-L-methionine</keyword>
<dbReference type="InterPro" id="IPR005839">
    <property type="entry name" value="Methylthiotransferase"/>
</dbReference>
<dbReference type="InterPro" id="IPR006638">
    <property type="entry name" value="Elp3/MiaA/NifB-like_rSAM"/>
</dbReference>
<name>A0ABS1HFI8_9BACT</name>
<dbReference type="SFLD" id="SFLDG01061">
    <property type="entry name" value="methylthiotransferase"/>
    <property type="match status" value="1"/>
</dbReference>
<dbReference type="PANTHER" id="PTHR43020:SF2">
    <property type="entry name" value="MITOCHONDRIAL TRNA METHYLTHIOTRANSFERASE CDK5RAP1"/>
    <property type="match status" value="1"/>
</dbReference>
<comment type="caution">
    <text evidence="13">The sequence shown here is derived from an EMBL/GenBank/DDBJ whole genome shotgun (WGS) entry which is preliminary data.</text>
</comment>
<evidence type="ECO:0000256" key="3">
    <source>
        <dbReference type="ARBA" id="ARBA00022485"/>
    </source>
</evidence>
<dbReference type="InterPro" id="IPR023404">
    <property type="entry name" value="rSAM_horseshoe"/>
</dbReference>
<accession>A0ABS1HFI8</accession>
<dbReference type="PROSITE" id="PS01278">
    <property type="entry name" value="MTTASE_RADICAL"/>
    <property type="match status" value="1"/>
</dbReference>
<keyword evidence="14" id="KW-1185">Reference proteome</keyword>
<dbReference type="InterPro" id="IPR007197">
    <property type="entry name" value="rSAM"/>
</dbReference>
<evidence type="ECO:0000259" key="10">
    <source>
        <dbReference type="PROSITE" id="PS50926"/>
    </source>
</evidence>
<dbReference type="InterPro" id="IPR020612">
    <property type="entry name" value="Methylthiotransferase_CS"/>
</dbReference>
<evidence type="ECO:0000256" key="4">
    <source>
        <dbReference type="ARBA" id="ARBA00022679"/>
    </source>
</evidence>
<evidence type="ECO:0000256" key="6">
    <source>
        <dbReference type="ARBA" id="ARBA00022723"/>
    </source>
</evidence>
<dbReference type="SMART" id="SM00729">
    <property type="entry name" value="Elp3"/>
    <property type="match status" value="1"/>
</dbReference>
<evidence type="ECO:0000256" key="1">
    <source>
        <dbReference type="ARBA" id="ARBA00001966"/>
    </source>
</evidence>
<dbReference type="PROSITE" id="PS51449">
    <property type="entry name" value="MTTASE_N"/>
    <property type="match status" value="1"/>
</dbReference>
<organism evidence="13 14">
    <name type="scientific">Carboxylicivirga marina</name>
    <dbReference type="NCBI Taxonomy" id="2800988"/>
    <lineage>
        <taxon>Bacteria</taxon>
        <taxon>Pseudomonadati</taxon>
        <taxon>Bacteroidota</taxon>
        <taxon>Bacteroidia</taxon>
        <taxon>Marinilabiliales</taxon>
        <taxon>Marinilabiliaceae</taxon>
        <taxon>Carboxylicivirga</taxon>
    </lineage>
</organism>
<evidence type="ECO:0000256" key="2">
    <source>
        <dbReference type="ARBA" id="ARBA00003234"/>
    </source>
</evidence>
<dbReference type="PROSITE" id="PS50926">
    <property type="entry name" value="TRAM"/>
    <property type="match status" value="1"/>
</dbReference>
<evidence type="ECO:0000259" key="11">
    <source>
        <dbReference type="PROSITE" id="PS51449"/>
    </source>
</evidence>
<sequence>MKYHLVTLGCQMNQSDSERVKRVLEGMGAQWTDDENDANIIGILACSVRQKAIDKVYSKIANWNKRKASQNLITFISGCILPADKKKFLKLFDIVFAMRELPQFPQMMSQYGITTPVGLEKDNLNPKEEMSFFWQVKPKYNSSFEAFIPIQNGCDKFCSFCAVPYTRGREVSRPSQEIIDEVKSLVEKGYKSITLLGQNVNSYGLDKKGNELSFSQLLEEIGKIGNESSQTFWVYFTSPHPRDMGRDVVEVIAKYDCLAKQIHLPIQSGDDKVLIKMNRKHSVKKYRETVSVIRELIPQATLFTDIIVGFSGETEEQFQNTRKALKEFEYNMAYIAMYSKRPGAASYSWPDDVDLKVKKERLVLLSEDLAEVAGSYNRNMLGNVYSVLVRDTDRKGGYLSSQTEGKITVRFASEDQSLIGQIVNVKITSASNFSVEGELVEVSELVE</sequence>
<dbReference type="RefSeq" id="WP_200463618.1">
    <property type="nucleotide sequence ID" value="NZ_JAENRR010000005.1"/>
</dbReference>
<comment type="cofactor">
    <cofactor evidence="1">
        <name>[4Fe-4S] cluster</name>
        <dbReference type="ChEBI" id="CHEBI:49883"/>
    </cofactor>
</comment>
<dbReference type="SFLD" id="SFLDG01082">
    <property type="entry name" value="B12-binding_domain_containing"/>
    <property type="match status" value="1"/>
</dbReference>
<evidence type="ECO:0000256" key="9">
    <source>
        <dbReference type="ARBA" id="ARBA00033765"/>
    </source>
</evidence>
<reference evidence="13 14" key="1">
    <citation type="submission" date="2021-01" db="EMBL/GenBank/DDBJ databases">
        <title>Carboxyliciviraga sp.nov., isolated from coastal sediments.</title>
        <authorList>
            <person name="Lu D."/>
            <person name="Zhang T."/>
        </authorList>
    </citation>
    <scope>NUCLEOTIDE SEQUENCE [LARGE SCALE GENOMIC DNA]</scope>
    <source>
        <strain evidence="13 14">N1Y132</strain>
    </source>
</reference>
<dbReference type="EMBL" id="JAENRR010000005">
    <property type="protein sequence ID" value="MBK3516395.1"/>
    <property type="molecule type" value="Genomic_DNA"/>
</dbReference>
<dbReference type="SFLD" id="SFLDS00029">
    <property type="entry name" value="Radical_SAM"/>
    <property type="match status" value="1"/>
</dbReference>
<dbReference type="NCBIfam" id="TIGR00089">
    <property type="entry name" value="MiaB/RimO family radical SAM methylthiotransferase"/>
    <property type="match status" value="1"/>
</dbReference>
<keyword evidence="8" id="KW-0411">Iron-sulfur</keyword>
<dbReference type="Proteomes" id="UP000605676">
    <property type="component" value="Unassembled WGS sequence"/>
</dbReference>
<dbReference type="PANTHER" id="PTHR43020">
    <property type="entry name" value="CDK5 REGULATORY SUBUNIT-ASSOCIATED PROTEIN 1"/>
    <property type="match status" value="1"/>
</dbReference>
<keyword evidence="6" id="KW-0479">Metal-binding</keyword>
<dbReference type="InterPro" id="IPR038135">
    <property type="entry name" value="Methylthiotransferase_N_sf"/>
</dbReference>